<organism evidence="6 7">
    <name type="scientific">Takifugu bimaculatus</name>
    <dbReference type="NCBI Taxonomy" id="433685"/>
    <lineage>
        <taxon>Eukaryota</taxon>
        <taxon>Metazoa</taxon>
        <taxon>Chordata</taxon>
        <taxon>Craniata</taxon>
        <taxon>Vertebrata</taxon>
        <taxon>Euteleostomi</taxon>
        <taxon>Actinopterygii</taxon>
        <taxon>Neopterygii</taxon>
        <taxon>Teleostei</taxon>
        <taxon>Neoteleostei</taxon>
        <taxon>Acanthomorphata</taxon>
        <taxon>Eupercaria</taxon>
        <taxon>Tetraodontiformes</taxon>
        <taxon>Tetradontoidea</taxon>
        <taxon>Tetraodontidae</taxon>
        <taxon>Takifugu</taxon>
    </lineage>
</organism>
<accession>A0A4Z2C798</accession>
<evidence type="ECO:0000256" key="2">
    <source>
        <dbReference type="ARBA" id="ARBA00022737"/>
    </source>
</evidence>
<feature type="compositionally biased region" description="Pro residues" evidence="4">
    <location>
        <begin position="1479"/>
        <end position="1488"/>
    </location>
</feature>
<dbReference type="SUPFAM" id="SSF49899">
    <property type="entry name" value="Concanavalin A-like lectins/glucanases"/>
    <property type="match status" value="2"/>
</dbReference>
<dbReference type="Gene3D" id="3.40.50.410">
    <property type="entry name" value="von Willebrand factor, type A domain"/>
    <property type="match status" value="1"/>
</dbReference>
<protein>
    <recommendedName>
        <fullName evidence="5">VWFA domain-containing protein</fullName>
    </recommendedName>
</protein>
<proteinExistence type="predicted"/>
<dbReference type="Pfam" id="PF00092">
    <property type="entry name" value="VWA"/>
    <property type="match status" value="1"/>
</dbReference>
<dbReference type="PANTHER" id="PTHR24023">
    <property type="entry name" value="COLLAGEN ALPHA"/>
    <property type="match status" value="1"/>
</dbReference>
<dbReference type="GO" id="GO:0030020">
    <property type="term" value="F:extracellular matrix structural constituent conferring tensile strength"/>
    <property type="evidence" value="ECO:0007669"/>
    <property type="project" value="TreeGrafter"/>
</dbReference>
<evidence type="ECO:0000256" key="3">
    <source>
        <dbReference type="ARBA" id="ARBA00023119"/>
    </source>
</evidence>
<dbReference type="Pfam" id="PF01391">
    <property type="entry name" value="Collagen"/>
    <property type="match status" value="5"/>
</dbReference>
<keyword evidence="2" id="KW-0677">Repeat</keyword>
<feature type="compositionally biased region" description="Gly residues" evidence="4">
    <location>
        <begin position="1339"/>
        <end position="1348"/>
    </location>
</feature>
<dbReference type="Gene3D" id="2.60.120.200">
    <property type="match status" value="2"/>
</dbReference>
<dbReference type="InterPro" id="IPR036465">
    <property type="entry name" value="vWFA_dom_sf"/>
</dbReference>
<evidence type="ECO:0000256" key="1">
    <source>
        <dbReference type="ARBA" id="ARBA00022729"/>
    </source>
</evidence>
<feature type="compositionally biased region" description="Gly residues" evidence="4">
    <location>
        <begin position="430"/>
        <end position="449"/>
    </location>
</feature>
<dbReference type="InterPro" id="IPR050149">
    <property type="entry name" value="Collagen_superfamily"/>
</dbReference>
<feature type="compositionally biased region" description="Gly residues" evidence="4">
    <location>
        <begin position="1430"/>
        <end position="1439"/>
    </location>
</feature>
<dbReference type="FunFam" id="2.60.120.200:FF:000068">
    <property type="entry name" value="collagen alpha-1(XXI) chain isoform X1"/>
    <property type="match status" value="1"/>
</dbReference>
<dbReference type="GO" id="GO:0005581">
    <property type="term" value="C:collagen trimer"/>
    <property type="evidence" value="ECO:0007669"/>
    <property type="project" value="UniProtKB-KW"/>
</dbReference>
<feature type="region of interest" description="Disordered" evidence="4">
    <location>
        <begin position="263"/>
        <end position="284"/>
    </location>
</feature>
<evidence type="ECO:0000313" key="7">
    <source>
        <dbReference type="Proteomes" id="UP000516260"/>
    </source>
</evidence>
<dbReference type="InterPro" id="IPR008160">
    <property type="entry name" value="Collagen"/>
</dbReference>
<feature type="region of interest" description="Disordered" evidence="4">
    <location>
        <begin position="359"/>
        <end position="494"/>
    </location>
</feature>
<feature type="compositionally biased region" description="Low complexity" evidence="4">
    <location>
        <begin position="1412"/>
        <end position="1423"/>
    </location>
</feature>
<feature type="compositionally biased region" description="Pro residues" evidence="4">
    <location>
        <begin position="1146"/>
        <end position="1155"/>
    </location>
</feature>
<reference evidence="6 7" key="1">
    <citation type="submission" date="2019-04" db="EMBL/GenBank/DDBJ databases">
        <title>The sequence and de novo assembly of Takifugu bimaculatus genome using PacBio and Hi-C technologies.</title>
        <authorList>
            <person name="Xu P."/>
            <person name="Liu B."/>
            <person name="Zhou Z."/>
        </authorList>
    </citation>
    <scope>NUCLEOTIDE SEQUENCE [LARGE SCALE GENOMIC DNA]</scope>
    <source>
        <strain evidence="6">TB-2018</strain>
        <tissue evidence="6">Muscle</tissue>
    </source>
</reference>
<dbReference type="InterPro" id="IPR002035">
    <property type="entry name" value="VWF_A"/>
</dbReference>
<feature type="domain" description="VWFA" evidence="5">
    <location>
        <begin position="637"/>
        <end position="798"/>
    </location>
</feature>
<keyword evidence="3" id="KW-0176">Collagen</keyword>
<dbReference type="PANTHER" id="PTHR24023:SF1112">
    <property type="entry name" value="COL_CUTICLE_N DOMAIN-CONTAINING PROTEIN-RELATED"/>
    <property type="match status" value="1"/>
</dbReference>
<dbReference type="InterPro" id="IPR013320">
    <property type="entry name" value="ConA-like_dom_sf"/>
</dbReference>
<feature type="compositionally biased region" description="Low complexity" evidence="4">
    <location>
        <begin position="1440"/>
        <end position="1453"/>
    </location>
</feature>
<dbReference type="SMART" id="SM00327">
    <property type="entry name" value="VWA"/>
    <property type="match status" value="1"/>
</dbReference>
<feature type="compositionally biased region" description="Polar residues" evidence="4">
    <location>
        <begin position="1531"/>
        <end position="1541"/>
    </location>
</feature>
<evidence type="ECO:0000313" key="6">
    <source>
        <dbReference type="EMBL" id="TNN00080.1"/>
    </source>
</evidence>
<dbReference type="EMBL" id="SWLE01000005">
    <property type="protein sequence ID" value="TNN00080.1"/>
    <property type="molecule type" value="Genomic_DNA"/>
</dbReference>
<feature type="compositionally biased region" description="Pro residues" evidence="4">
    <location>
        <begin position="1030"/>
        <end position="1044"/>
    </location>
</feature>
<dbReference type="Proteomes" id="UP000516260">
    <property type="component" value="Chromosome 13"/>
</dbReference>
<evidence type="ECO:0000256" key="4">
    <source>
        <dbReference type="SAM" id="MobiDB-lite"/>
    </source>
</evidence>
<gene>
    <name evidence="6" type="ORF">fugu_013112</name>
</gene>
<dbReference type="GO" id="GO:0030198">
    <property type="term" value="P:extracellular matrix organization"/>
    <property type="evidence" value="ECO:0007669"/>
    <property type="project" value="TreeGrafter"/>
</dbReference>
<dbReference type="PROSITE" id="PS50234">
    <property type="entry name" value="VWFA"/>
    <property type="match status" value="1"/>
</dbReference>
<dbReference type="InterPro" id="IPR048287">
    <property type="entry name" value="TSPN-like_N"/>
</dbReference>
<sequence length="1547" mass="161164">MITLMVETNYRSGEIKVLKMKMILSIELLKVDVFLLTGFDLLEEFRVPELREVRRVGGSGPAAAAYRVNPSIHLRRRMSDVYPDGFPSDFSIIATFKVTEDTAGESWDLWQVSDPKGREQVGLRFHGDTRSLDFFYTSPHASHMVRTFNGVERLFDGEWHKLALSVKGSQMKLLIDCREVKVETVDEPRPVVLRGYTSIVKRAAGDRSVSVDLQQMEMSCDPEKALSEGCCELSSVCGGYAEMGLRDAPAPCKCMHGQPGIQGPPGPKGHRGLPGEPGDQGRQGNWLVLQGIRGKTGDYGNIGEPGPKGDRGFKGLKGLKGAAGGFLNIVCPTKGEKGDAGYEGIPGFQGVKGVKGTAGVSGRAGPRGKQGIIGDPGPFGRDGDPGIEAYQGPQGLRGKVGRSGVKGPRGYKGSAGKPGRPGFIGPPGPAGGKGSKGPKGKVGGRGEPGSQGRRGKRGPAGPTGRSGSVGTKGVRGDGGLDGFQGPPGAPGPSLPAQHVIQVCEKVFREQLSSFANSVKRTCAAVCPLYGDVPMGAPGPPGQKGPPGPTDGGQYLSCNIDVALRVILDMMVLKEKWAHQGSMEKLENQAEREKQVSQESQAIKAPKVMGFPVTLETRDQMARLDDLEERLTVSRESLTGSWSVEDVNFEIVKRWLVNMTTSFKIGQKFTQVGVVQYSDDPVLEIPLGKFSSNKDLIKAMQSIDFMGGNTNTGTAIKFATGQSLWLIRAIAVVLTDGKSQDEVLKAAEAARKKGVIVFAIGVGSETEEAELRAIANKPFSTYVFSVEDYKAISRIIQVIRQKLCEETVCPARIPIDTRDEKGFDLLLYLNLAKKAKLTTGAFYGTKAYAVTSRLDLSEATRTLFPDGLPPSYVFVATLRYKGSVTKEDWDVWRIQTRDGKPQMAVTLNGADRTVMFTTTSEAPSGTQTVTFSHHTSRLFDEKWHQLRLLVTEEDVTLYIDDLVIETLLLKPPVGIFINGKTQVGKYVQKETTVPFEIQKLRIYCDPEQSSRETACEIPGVCSNSPDYTEPTPEPCVCPPGPPGPPGRKGEQGNSGLTGRPGPAGADGKPGVPGIRGSPGLPGSPGAEGPRGPGGYKGEPGRPGVTGEKGMAGELGTPGKPGEKGLEGSKGQMGLTGRPGQQGGKGSPGPPGPPGFPGKPGITGREGKDGIPGRPGLKGDAGAAGIPGVDGRDGHPGMPGIPGSAGLNGQKGDAGLPGAKGIKGSSGPPGHTGLPGATGLQGLVGAKGSKGETGHPGIQGRPGPVGRAGEPGIAGQPGHPGMPGLKGSKGQIGYPGERGQMGVQGQKGDDGRPGEHGSTGPPGLKGEKGSTGEPGQRGQEGQMGGSGQPGLPGPPGPRGLMGDTGLPGTPGPMGRSVREPQLAFEMSDNRIRQICREILHTELPSLLLGNQQSSCSRCQSQSGSAGPPGPAGPQGGRGLPGVVGPRGQPGWPGRPGFIGQKGEPGVGGEKGSPGRSITGDPGPPGPPGPTGPQGYSHPGPPGKPGSPGLNGAEGKRGSQGNPGRPGVCDPSMCHSSMMRQNPYSKGPNY</sequence>
<dbReference type="GO" id="GO:0005615">
    <property type="term" value="C:extracellular space"/>
    <property type="evidence" value="ECO:0007669"/>
    <property type="project" value="TreeGrafter"/>
</dbReference>
<dbReference type="SMART" id="SM00210">
    <property type="entry name" value="TSPN"/>
    <property type="match status" value="2"/>
</dbReference>
<feature type="compositionally biased region" description="Gly residues" evidence="4">
    <location>
        <begin position="1460"/>
        <end position="1469"/>
    </location>
</feature>
<keyword evidence="7" id="KW-1185">Reference proteome</keyword>
<comment type="caution">
    <text evidence="6">The sequence shown here is derived from an EMBL/GenBank/DDBJ whole genome shotgun (WGS) entry which is preliminary data.</text>
</comment>
<keyword evidence="1" id="KW-0732">Signal</keyword>
<dbReference type="GO" id="GO:0031012">
    <property type="term" value="C:extracellular matrix"/>
    <property type="evidence" value="ECO:0007669"/>
    <property type="project" value="TreeGrafter"/>
</dbReference>
<feature type="compositionally biased region" description="Gly residues" evidence="4">
    <location>
        <begin position="1087"/>
        <end position="1096"/>
    </location>
</feature>
<feature type="region of interest" description="Disordered" evidence="4">
    <location>
        <begin position="1025"/>
        <end position="1375"/>
    </location>
</feature>
<evidence type="ECO:0000259" key="5">
    <source>
        <dbReference type="PROSITE" id="PS50234"/>
    </source>
</evidence>
<feature type="region of interest" description="Disordered" evidence="4">
    <location>
        <begin position="1412"/>
        <end position="1547"/>
    </location>
</feature>
<dbReference type="SUPFAM" id="SSF53300">
    <property type="entry name" value="vWA-like"/>
    <property type="match status" value="1"/>
</dbReference>
<name>A0A4Z2C798_9TELE</name>